<gene>
    <name evidence="1" type="ORF">LSAA_12051</name>
</gene>
<evidence type="ECO:0000313" key="1">
    <source>
        <dbReference type="EMBL" id="CAF2974195.1"/>
    </source>
</evidence>
<keyword evidence="2" id="KW-1185">Reference proteome</keyword>
<dbReference type="Proteomes" id="UP000675881">
    <property type="component" value="Chromosome 6"/>
</dbReference>
<name>A0A7R8HAP3_LEPSM</name>
<evidence type="ECO:0000313" key="2">
    <source>
        <dbReference type="Proteomes" id="UP000675881"/>
    </source>
</evidence>
<dbReference type="EMBL" id="HG994585">
    <property type="protein sequence ID" value="CAF2974195.1"/>
    <property type="molecule type" value="Genomic_DNA"/>
</dbReference>
<organism evidence="1 2">
    <name type="scientific">Lepeophtheirus salmonis</name>
    <name type="common">Salmon louse</name>
    <name type="synonym">Caligus salmonis</name>
    <dbReference type="NCBI Taxonomy" id="72036"/>
    <lineage>
        <taxon>Eukaryota</taxon>
        <taxon>Metazoa</taxon>
        <taxon>Ecdysozoa</taxon>
        <taxon>Arthropoda</taxon>
        <taxon>Crustacea</taxon>
        <taxon>Multicrustacea</taxon>
        <taxon>Hexanauplia</taxon>
        <taxon>Copepoda</taxon>
        <taxon>Siphonostomatoida</taxon>
        <taxon>Caligidae</taxon>
        <taxon>Lepeophtheirus</taxon>
    </lineage>
</organism>
<dbReference type="AlphaFoldDB" id="A0A7R8HAP3"/>
<sequence>MPYDWEHLQLEVRQRLTTKLSKFLIFLKSICETQFLNFFKYSGSDGKSKLVFVTPDPDKPDGLDCCLLECQDYSGRIWVLKMGEDQLAKMARTLTSEIRTLGHEKRNMEICLVARAKPLACYECSVTFADNVFPEDDSFVAKEGTW</sequence>
<accession>A0A7R8HAP3</accession>
<reference evidence="1" key="1">
    <citation type="submission" date="2021-02" db="EMBL/GenBank/DDBJ databases">
        <authorList>
            <person name="Bekaert M."/>
        </authorList>
    </citation>
    <scope>NUCLEOTIDE SEQUENCE</scope>
    <source>
        <strain evidence="1">IoA-00</strain>
    </source>
</reference>
<protein>
    <submittedName>
        <fullName evidence="1">(salmon louse) hypothetical protein</fullName>
    </submittedName>
</protein>
<proteinExistence type="predicted"/>